<dbReference type="Gene3D" id="1.10.260.40">
    <property type="entry name" value="lambda repressor-like DNA-binding domains"/>
    <property type="match status" value="1"/>
</dbReference>
<dbReference type="SMART" id="SM00530">
    <property type="entry name" value="HTH_XRE"/>
    <property type="match status" value="1"/>
</dbReference>
<name>A0A229UGC8_9BACL</name>
<dbReference type="CDD" id="cd00093">
    <property type="entry name" value="HTH_XRE"/>
    <property type="match status" value="1"/>
</dbReference>
<reference evidence="3 4" key="1">
    <citation type="submission" date="2017-07" db="EMBL/GenBank/DDBJ databases">
        <title>Genome sequencing and assembly of Paenibacillus rigui.</title>
        <authorList>
            <person name="Mayilraj S."/>
        </authorList>
    </citation>
    <scope>NUCLEOTIDE SEQUENCE [LARGE SCALE GENOMIC DNA]</scope>
    <source>
        <strain evidence="3 4">JCM 16352</strain>
    </source>
</reference>
<evidence type="ECO:0000259" key="2">
    <source>
        <dbReference type="SMART" id="SM00530"/>
    </source>
</evidence>
<dbReference type="Gene3D" id="3.30.450.180">
    <property type="match status" value="1"/>
</dbReference>
<dbReference type="InterPro" id="IPR041413">
    <property type="entry name" value="MLTR_LBD"/>
</dbReference>
<sequence length="286" mass="32896">MEHSDSERLQELARFLRTRRARLAPEQVGLSACGRRRTPGLRRGEVAQLSGMSVDWYTWLEQARDIKVSPQVLESIARALQLDVNERKHLFVLALRQLPTDSSTNESVVNPMLQTFLDLQGANPAYVTDHRLNVVGWNLAACLVYGPYPEMTPRERNSIWRTFTSPYVRELLQEHWESHARHRLAHFRANYARFAGDAWWMQFIEELHEASTHFKAWWPQHDVLDRPEGRKINYHPVAGTLVFDQISFQTTGSPDLTITVNMPSGDSDTASKMDTLLRSSKKDSPC</sequence>
<dbReference type="PANTHER" id="PTHR35010">
    <property type="entry name" value="BLL4672 PROTEIN-RELATED"/>
    <property type="match status" value="1"/>
</dbReference>
<accession>A0A229UGC8</accession>
<dbReference type="RefSeq" id="WP_094018743.1">
    <property type="nucleotide sequence ID" value="NZ_NMQW01000076.1"/>
</dbReference>
<gene>
    <name evidence="3" type="ORF">CF651_31055</name>
</gene>
<dbReference type="OrthoDB" id="5346389at2"/>
<dbReference type="SUPFAM" id="SSF47413">
    <property type="entry name" value="lambda repressor-like DNA-binding domains"/>
    <property type="match status" value="1"/>
</dbReference>
<dbReference type="Pfam" id="PF13560">
    <property type="entry name" value="HTH_31"/>
    <property type="match status" value="1"/>
</dbReference>
<dbReference type="InterPro" id="IPR001387">
    <property type="entry name" value="Cro/C1-type_HTH"/>
</dbReference>
<feature type="compositionally biased region" description="Polar residues" evidence="1">
    <location>
        <begin position="262"/>
        <end position="272"/>
    </location>
</feature>
<feature type="region of interest" description="Disordered" evidence="1">
    <location>
        <begin position="262"/>
        <end position="286"/>
    </location>
</feature>
<dbReference type="EMBL" id="NMQW01000076">
    <property type="protein sequence ID" value="OXM82400.1"/>
    <property type="molecule type" value="Genomic_DNA"/>
</dbReference>
<proteinExistence type="predicted"/>
<protein>
    <submittedName>
        <fullName evidence="3">Transcriptional regulator</fullName>
    </submittedName>
</protein>
<organism evidence="3 4">
    <name type="scientific">Paenibacillus rigui</name>
    <dbReference type="NCBI Taxonomy" id="554312"/>
    <lineage>
        <taxon>Bacteria</taxon>
        <taxon>Bacillati</taxon>
        <taxon>Bacillota</taxon>
        <taxon>Bacilli</taxon>
        <taxon>Bacillales</taxon>
        <taxon>Paenibacillaceae</taxon>
        <taxon>Paenibacillus</taxon>
    </lineage>
</organism>
<dbReference type="Proteomes" id="UP000215509">
    <property type="component" value="Unassembled WGS sequence"/>
</dbReference>
<dbReference type="Pfam" id="PF17765">
    <property type="entry name" value="MLTR_LBD"/>
    <property type="match status" value="1"/>
</dbReference>
<dbReference type="AlphaFoldDB" id="A0A229UGC8"/>
<comment type="caution">
    <text evidence="3">The sequence shown here is derived from an EMBL/GenBank/DDBJ whole genome shotgun (WGS) entry which is preliminary data.</text>
</comment>
<evidence type="ECO:0000313" key="4">
    <source>
        <dbReference type="Proteomes" id="UP000215509"/>
    </source>
</evidence>
<dbReference type="InterPro" id="IPR010982">
    <property type="entry name" value="Lambda_DNA-bd_dom_sf"/>
</dbReference>
<keyword evidence="4" id="KW-1185">Reference proteome</keyword>
<evidence type="ECO:0000256" key="1">
    <source>
        <dbReference type="SAM" id="MobiDB-lite"/>
    </source>
</evidence>
<evidence type="ECO:0000313" key="3">
    <source>
        <dbReference type="EMBL" id="OXM82400.1"/>
    </source>
</evidence>
<feature type="domain" description="HTH cro/C1-type" evidence="2">
    <location>
        <begin position="15"/>
        <end position="87"/>
    </location>
</feature>
<dbReference type="PANTHER" id="PTHR35010:SF2">
    <property type="entry name" value="BLL4672 PROTEIN"/>
    <property type="match status" value="1"/>
</dbReference>
<dbReference type="GO" id="GO:0003677">
    <property type="term" value="F:DNA binding"/>
    <property type="evidence" value="ECO:0007669"/>
    <property type="project" value="InterPro"/>
</dbReference>